<evidence type="ECO:0000256" key="2">
    <source>
        <dbReference type="SAM" id="Phobius"/>
    </source>
</evidence>
<dbReference type="SUPFAM" id="SSF56219">
    <property type="entry name" value="DNase I-like"/>
    <property type="match status" value="1"/>
</dbReference>
<gene>
    <name evidence="4" type="ORF">SAMN05216377_112141</name>
</gene>
<feature type="transmembrane region" description="Helical" evidence="2">
    <location>
        <begin position="61"/>
        <end position="81"/>
    </location>
</feature>
<keyword evidence="4" id="KW-0540">Nuclease</keyword>
<name>A0A1G7UTA7_PSEOR</name>
<dbReference type="GO" id="GO:0004519">
    <property type="term" value="F:endonuclease activity"/>
    <property type="evidence" value="ECO:0007669"/>
    <property type="project" value="UniProtKB-KW"/>
</dbReference>
<accession>A0A1G7UTA7</accession>
<evidence type="ECO:0000313" key="5">
    <source>
        <dbReference type="Proteomes" id="UP000198967"/>
    </source>
</evidence>
<dbReference type="InterPro" id="IPR005135">
    <property type="entry name" value="Endo/exonuclease/phosphatase"/>
</dbReference>
<keyword evidence="4" id="KW-0255">Endonuclease</keyword>
<keyword evidence="2" id="KW-0472">Membrane</keyword>
<dbReference type="Pfam" id="PF03372">
    <property type="entry name" value="Exo_endo_phos"/>
    <property type="match status" value="1"/>
</dbReference>
<dbReference type="InterPro" id="IPR036691">
    <property type="entry name" value="Endo/exonu/phosph_ase_sf"/>
</dbReference>
<keyword evidence="4" id="KW-0378">Hydrolase</keyword>
<dbReference type="Gene3D" id="3.60.10.10">
    <property type="entry name" value="Endonuclease/exonuclease/phosphatase"/>
    <property type="match status" value="1"/>
</dbReference>
<dbReference type="OrthoDB" id="2340043at2"/>
<dbReference type="Proteomes" id="UP000198967">
    <property type="component" value="Unassembled WGS sequence"/>
</dbReference>
<dbReference type="RefSeq" id="WP_093086615.1">
    <property type="nucleotide sequence ID" value="NZ_FNBE01000012.1"/>
</dbReference>
<sequence length="343" mass="36524">MSIEPPTERLPVVPPPPAARRPRGLAGRIVGAVAFALMVSVFLLPDLWFGLDRWSPFTQLIAFRPVLVVGVAVVVVVLGLVTLGMRRAWPFPVAMLVVLGIGVSMLVPRMLADPLPTGGEALKVLSFNVYTGDADVNALADTIRRERPDVVSLPEAGERYRARLMPLIEDLGYTSRASVGERSQDVNGVVALVSPRFGDVDFTVGRVDENSPFPYVVVTGGGLGDLRFVAFHSVAPTAGSVSQWRTDLAGAGGWCRGDTPTVVAGDFNASLDHSVLREAMASCGDAASQRGSALTATWPTSLPRWLGSEIDHVFSTTGTAESFEVLDLPGSDHRAVLTTLRLA</sequence>
<feature type="transmembrane region" description="Helical" evidence="2">
    <location>
        <begin position="88"/>
        <end position="107"/>
    </location>
</feature>
<feature type="domain" description="Endonuclease/exonuclease/phosphatase" evidence="3">
    <location>
        <begin position="125"/>
        <end position="333"/>
    </location>
</feature>
<dbReference type="AlphaFoldDB" id="A0A1G7UTA7"/>
<dbReference type="GO" id="GO:0004527">
    <property type="term" value="F:exonuclease activity"/>
    <property type="evidence" value="ECO:0007669"/>
    <property type="project" value="UniProtKB-KW"/>
</dbReference>
<feature type="transmembrane region" description="Helical" evidence="2">
    <location>
        <begin position="29"/>
        <end position="49"/>
    </location>
</feature>
<dbReference type="EMBL" id="FNBE01000012">
    <property type="protein sequence ID" value="SDG50568.1"/>
    <property type="molecule type" value="Genomic_DNA"/>
</dbReference>
<organism evidence="4 5">
    <name type="scientific">Pseudonocardia oroxyli</name>
    <dbReference type="NCBI Taxonomy" id="366584"/>
    <lineage>
        <taxon>Bacteria</taxon>
        <taxon>Bacillati</taxon>
        <taxon>Actinomycetota</taxon>
        <taxon>Actinomycetes</taxon>
        <taxon>Pseudonocardiales</taxon>
        <taxon>Pseudonocardiaceae</taxon>
        <taxon>Pseudonocardia</taxon>
    </lineage>
</organism>
<feature type="region of interest" description="Disordered" evidence="1">
    <location>
        <begin position="1"/>
        <end position="20"/>
    </location>
</feature>
<evidence type="ECO:0000256" key="1">
    <source>
        <dbReference type="SAM" id="MobiDB-lite"/>
    </source>
</evidence>
<reference evidence="4 5" key="1">
    <citation type="submission" date="2016-10" db="EMBL/GenBank/DDBJ databases">
        <authorList>
            <person name="de Groot N.N."/>
        </authorList>
    </citation>
    <scope>NUCLEOTIDE SEQUENCE [LARGE SCALE GENOMIC DNA]</scope>
    <source>
        <strain evidence="4 5">CGMCC 4.3143</strain>
    </source>
</reference>
<keyword evidence="2" id="KW-1133">Transmembrane helix</keyword>
<proteinExistence type="predicted"/>
<evidence type="ECO:0000313" key="4">
    <source>
        <dbReference type="EMBL" id="SDG50568.1"/>
    </source>
</evidence>
<keyword evidence="5" id="KW-1185">Reference proteome</keyword>
<keyword evidence="2" id="KW-0812">Transmembrane</keyword>
<dbReference type="STRING" id="366584.SAMN05216377_112141"/>
<protein>
    <submittedName>
        <fullName evidence="4">Uncharacterized conserved protein YafD, endonuclease/exonuclease/phosphatase (EEP) superfamily</fullName>
    </submittedName>
</protein>
<evidence type="ECO:0000259" key="3">
    <source>
        <dbReference type="Pfam" id="PF03372"/>
    </source>
</evidence>
<keyword evidence="4" id="KW-0269">Exonuclease</keyword>